<gene>
    <name evidence="2" type="ORF">TrCOL_g2840</name>
</gene>
<dbReference type="AlphaFoldDB" id="A0A9W7GGU1"/>
<feature type="region of interest" description="Disordered" evidence="1">
    <location>
        <begin position="553"/>
        <end position="573"/>
    </location>
</feature>
<name>A0A9W7GGU1_9STRA</name>
<evidence type="ECO:0000313" key="2">
    <source>
        <dbReference type="EMBL" id="GMI44014.1"/>
    </source>
</evidence>
<dbReference type="OrthoDB" id="195966at2759"/>
<keyword evidence="3" id="KW-1185">Reference proteome</keyword>
<feature type="region of interest" description="Disordered" evidence="1">
    <location>
        <begin position="450"/>
        <end position="469"/>
    </location>
</feature>
<reference evidence="3" key="1">
    <citation type="journal article" date="2023" name="Commun. Biol.">
        <title>Genome analysis of Parmales, the sister group of diatoms, reveals the evolutionary specialization of diatoms from phago-mixotrophs to photoautotrophs.</title>
        <authorList>
            <person name="Ban H."/>
            <person name="Sato S."/>
            <person name="Yoshikawa S."/>
            <person name="Yamada K."/>
            <person name="Nakamura Y."/>
            <person name="Ichinomiya M."/>
            <person name="Sato N."/>
            <person name="Blanc-Mathieu R."/>
            <person name="Endo H."/>
            <person name="Kuwata A."/>
            <person name="Ogata H."/>
        </authorList>
    </citation>
    <scope>NUCLEOTIDE SEQUENCE [LARGE SCALE GENOMIC DNA]</scope>
</reference>
<dbReference type="Proteomes" id="UP001165065">
    <property type="component" value="Unassembled WGS sequence"/>
</dbReference>
<evidence type="ECO:0000256" key="1">
    <source>
        <dbReference type="SAM" id="MobiDB-lite"/>
    </source>
</evidence>
<comment type="caution">
    <text evidence="2">The sequence shown here is derived from an EMBL/GenBank/DDBJ whole genome shotgun (WGS) entry which is preliminary data.</text>
</comment>
<organism evidence="2 3">
    <name type="scientific">Triparma columacea</name>
    <dbReference type="NCBI Taxonomy" id="722753"/>
    <lineage>
        <taxon>Eukaryota</taxon>
        <taxon>Sar</taxon>
        <taxon>Stramenopiles</taxon>
        <taxon>Ochrophyta</taxon>
        <taxon>Bolidophyceae</taxon>
        <taxon>Parmales</taxon>
        <taxon>Triparmaceae</taxon>
        <taxon>Triparma</taxon>
    </lineage>
</organism>
<dbReference type="EMBL" id="BRYA01000204">
    <property type="protein sequence ID" value="GMI44014.1"/>
    <property type="molecule type" value="Genomic_DNA"/>
</dbReference>
<sequence length="934" mass="106743">MYDESDLNVSNFYQNPTAKNRSFIANGDASLGRERRLAITASVAKMKRGAKKTLKRRAPLRLNPMQSIVSTNQLAPDVEGLSANSDIQKQLYAIAKAKKNMKVRRSSMAAVRSKVKTPAVLNFMQELGEVDEGGLGVYKSEVNELEDLSSDPINMKRRGNIVANSVIDSWVKSFEIEKDSYESVALFAEVRLKEALASTNDTVTIGGEGFGESVSWDVVDGVRTKVYHDNRKDNATSSAPSQLRIAMCSDLLRKVSGMFGRYESIMKALTDEMMRCIYSDYDSVISGADYINARTFYHCTPYFELLKNCEISKEELKEELNIYNDGVDLRKAITKCSVGVRTMFNDARRAIRDIIFRVWKNYVFQRKRKMTKMKHRFLLQPFFNMWKLRHHRFIEHGYFYDSGSDVDSDDEELRKEEEEYDNFESMNMRSHFANEVEGSSYQKLLERMQNNPSPTMSVSSTSSEEPPEPVNVKRFSRLKAASNSIIVRSRAQTALSRLSGPHHKLLKIIKEEPDETGRMVKHCERRRCHVNLVDMACQTDFDGDATVVEKAISKEEPTKEKSQRTLSSVLGGGKKEKPLSLDNGLQLIPSLYEQYLIMLANPGPDTDGKHLNLLNFTKEALIRKFGIKKIAMKQYRALAALITSKKGLEHPRIRVFATLYGLSSHAGEEGQGYKAEYVDFFFQQILPNVFASAKQVNAILGAKGHSDIDLDKFLKRMENIFPNFLKKDGFKYMVLEDKIEKKMSRKTKGIEMVDADDVIECLINHWEQEIILCSDRISWDTMRLLKNFQQRAKAILRQRKAEHEVEHKLEEKWTAMYGDFVPDDCEAAKAWMRESSINLKEGVGEESLQEVMDKMVSYYEKKKKMEKRVRKTESDVKTTTLTIPQYFAVTMWRMKLLDTPSAAPIDSLKASHPHRRTHASSLVMHSHGHGVPPL</sequence>
<feature type="region of interest" description="Disordered" evidence="1">
    <location>
        <begin position="911"/>
        <end position="934"/>
    </location>
</feature>
<proteinExistence type="predicted"/>
<protein>
    <submittedName>
        <fullName evidence="2">Uncharacterized protein</fullName>
    </submittedName>
</protein>
<feature type="compositionally biased region" description="Low complexity" evidence="1">
    <location>
        <begin position="450"/>
        <end position="464"/>
    </location>
</feature>
<accession>A0A9W7GGU1</accession>
<feature type="compositionally biased region" description="Basic and acidic residues" evidence="1">
    <location>
        <begin position="553"/>
        <end position="563"/>
    </location>
</feature>
<evidence type="ECO:0000313" key="3">
    <source>
        <dbReference type="Proteomes" id="UP001165065"/>
    </source>
</evidence>